<protein>
    <submittedName>
        <fullName evidence="1">Uncharacterized protein</fullName>
    </submittedName>
</protein>
<reference evidence="1" key="2">
    <citation type="submission" date="2023-06" db="EMBL/GenBank/DDBJ databases">
        <authorList>
            <person name="Ma L."/>
            <person name="Liu K.-W."/>
            <person name="Li Z."/>
            <person name="Hsiao Y.-Y."/>
            <person name="Qi Y."/>
            <person name="Fu T."/>
            <person name="Tang G."/>
            <person name="Zhang D."/>
            <person name="Sun W.-H."/>
            <person name="Liu D.-K."/>
            <person name="Li Y."/>
            <person name="Chen G.-Z."/>
            <person name="Liu X.-D."/>
            <person name="Liao X.-Y."/>
            <person name="Jiang Y.-T."/>
            <person name="Yu X."/>
            <person name="Hao Y."/>
            <person name="Huang J."/>
            <person name="Zhao X.-W."/>
            <person name="Ke S."/>
            <person name="Chen Y.-Y."/>
            <person name="Wu W.-L."/>
            <person name="Hsu J.-L."/>
            <person name="Lin Y.-F."/>
            <person name="Huang M.-D."/>
            <person name="Li C.-Y."/>
            <person name="Huang L."/>
            <person name="Wang Z.-W."/>
            <person name="Zhao X."/>
            <person name="Zhong W.-Y."/>
            <person name="Peng D.-H."/>
            <person name="Ahmad S."/>
            <person name="Lan S."/>
            <person name="Zhang J.-S."/>
            <person name="Tsai W.-C."/>
            <person name="Van De Peer Y."/>
            <person name="Liu Z.-J."/>
        </authorList>
    </citation>
    <scope>NUCLEOTIDE SEQUENCE</scope>
    <source>
        <strain evidence="1">SCP</strain>
        <tissue evidence="1">Leaves</tissue>
    </source>
</reference>
<evidence type="ECO:0000313" key="2">
    <source>
        <dbReference type="Proteomes" id="UP001179952"/>
    </source>
</evidence>
<sequence length="65" mass="7883">MDQYRYLLIDRVRAHQKVALLPQVLLLELVLHPLLCQRYPHPQPERAHSEIQQRHPLHFSLELRE</sequence>
<keyword evidence="2" id="KW-1185">Reference proteome</keyword>
<accession>A0AAV9BUP1</accession>
<reference evidence="1" key="1">
    <citation type="journal article" date="2023" name="Nat. Commun.">
        <title>Diploid and tetraploid genomes of Acorus and the evolution of monocots.</title>
        <authorList>
            <person name="Ma L."/>
            <person name="Liu K.W."/>
            <person name="Li Z."/>
            <person name="Hsiao Y.Y."/>
            <person name="Qi Y."/>
            <person name="Fu T."/>
            <person name="Tang G.D."/>
            <person name="Zhang D."/>
            <person name="Sun W.H."/>
            <person name="Liu D.K."/>
            <person name="Li Y."/>
            <person name="Chen G.Z."/>
            <person name="Liu X.D."/>
            <person name="Liao X.Y."/>
            <person name="Jiang Y.T."/>
            <person name="Yu X."/>
            <person name="Hao Y."/>
            <person name="Huang J."/>
            <person name="Zhao X.W."/>
            <person name="Ke S."/>
            <person name="Chen Y.Y."/>
            <person name="Wu W.L."/>
            <person name="Hsu J.L."/>
            <person name="Lin Y.F."/>
            <person name="Huang M.D."/>
            <person name="Li C.Y."/>
            <person name="Huang L."/>
            <person name="Wang Z.W."/>
            <person name="Zhao X."/>
            <person name="Zhong W.Y."/>
            <person name="Peng D.H."/>
            <person name="Ahmad S."/>
            <person name="Lan S."/>
            <person name="Zhang J.S."/>
            <person name="Tsai W.C."/>
            <person name="Van de Peer Y."/>
            <person name="Liu Z.J."/>
        </authorList>
    </citation>
    <scope>NUCLEOTIDE SEQUENCE</scope>
    <source>
        <strain evidence="1">SCP</strain>
    </source>
</reference>
<gene>
    <name evidence="1" type="ORF">QJS04_geneDACA017681</name>
</gene>
<dbReference type="AlphaFoldDB" id="A0AAV9BUP1"/>
<evidence type="ECO:0000313" key="1">
    <source>
        <dbReference type="EMBL" id="KAK1280265.1"/>
    </source>
</evidence>
<comment type="caution">
    <text evidence="1">The sequence shown here is derived from an EMBL/GenBank/DDBJ whole genome shotgun (WGS) entry which is preliminary data.</text>
</comment>
<proteinExistence type="predicted"/>
<organism evidence="1 2">
    <name type="scientific">Acorus gramineus</name>
    <name type="common">Dwarf sweet flag</name>
    <dbReference type="NCBI Taxonomy" id="55184"/>
    <lineage>
        <taxon>Eukaryota</taxon>
        <taxon>Viridiplantae</taxon>
        <taxon>Streptophyta</taxon>
        <taxon>Embryophyta</taxon>
        <taxon>Tracheophyta</taxon>
        <taxon>Spermatophyta</taxon>
        <taxon>Magnoliopsida</taxon>
        <taxon>Liliopsida</taxon>
        <taxon>Acoraceae</taxon>
        <taxon>Acorus</taxon>
    </lineage>
</organism>
<dbReference type="EMBL" id="JAUJYN010000001">
    <property type="protein sequence ID" value="KAK1280265.1"/>
    <property type="molecule type" value="Genomic_DNA"/>
</dbReference>
<dbReference type="Proteomes" id="UP001179952">
    <property type="component" value="Unassembled WGS sequence"/>
</dbReference>
<name>A0AAV9BUP1_ACOGR</name>